<sequence>MRGWSVQSPAFQGGAWRKDESCHMLLPPFLNAAGRSGGDVSMSSLRLAEIAGTFHGERSVCLFFMGWIHPHAFGLLEGSGQSADALANLRLPQFPPQYCCDATSLYLSLLVIRFLCLPLTSDIVPTCPFTVIMASNITFIADLLTTPVAEPGTQIHQWQMEAAVSGQKVPNIVVEKWCASPLAVPALGDTLFVTAEETAISATFKVLYSVRVPEELSVLVPGTMFAFGCVISRADDHATVEYYMYSRASNGNVPRYKKLLCHQNGLERRWVMVQCGALIMVTRTAVDIEKIDVHPFDVHDNGRRPAGGSSLDSAREKSPKKRVLTYSGGVAQAASSTASTPERSRPAQPQTMPIIYLGTKPISDDEGKGKEPTDDGKGKGAADAPALVVQPELPSSETTAPAPKRKKVATTTE</sequence>
<feature type="region of interest" description="Disordered" evidence="1">
    <location>
        <begin position="296"/>
        <end position="413"/>
    </location>
</feature>
<name>A0A4P9W1B8_9FUNG</name>
<gene>
    <name evidence="2" type="ORF">BDK51DRAFT_48947</name>
</gene>
<feature type="compositionally biased region" description="Basic residues" evidence="1">
    <location>
        <begin position="403"/>
        <end position="413"/>
    </location>
</feature>
<dbReference type="Proteomes" id="UP000269721">
    <property type="component" value="Unassembled WGS sequence"/>
</dbReference>
<protein>
    <submittedName>
        <fullName evidence="2">Uncharacterized protein</fullName>
    </submittedName>
</protein>
<keyword evidence="3" id="KW-1185">Reference proteome</keyword>
<reference evidence="3" key="1">
    <citation type="journal article" date="2018" name="Nat. Microbiol.">
        <title>Leveraging single-cell genomics to expand the fungal tree of life.</title>
        <authorList>
            <person name="Ahrendt S.R."/>
            <person name="Quandt C.A."/>
            <person name="Ciobanu D."/>
            <person name="Clum A."/>
            <person name="Salamov A."/>
            <person name="Andreopoulos B."/>
            <person name="Cheng J.F."/>
            <person name="Woyke T."/>
            <person name="Pelin A."/>
            <person name="Henrissat B."/>
            <person name="Reynolds N.K."/>
            <person name="Benny G.L."/>
            <person name="Smith M.E."/>
            <person name="James T.Y."/>
            <person name="Grigoriev I.V."/>
        </authorList>
    </citation>
    <scope>NUCLEOTIDE SEQUENCE [LARGE SCALE GENOMIC DNA]</scope>
</reference>
<evidence type="ECO:0000313" key="3">
    <source>
        <dbReference type="Proteomes" id="UP000269721"/>
    </source>
</evidence>
<evidence type="ECO:0000313" key="2">
    <source>
        <dbReference type="EMBL" id="RKO84508.1"/>
    </source>
</evidence>
<feature type="compositionally biased region" description="Polar residues" evidence="1">
    <location>
        <begin position="333"/>
        <end position="351"/>
    </location>
</feature>
<accession>A0A4P9W1B8</accession>
<organism evidence="2 3">
    <name type="scientific">Blyttiomyces helicus</name>
    <dbReference type="NCBI Taxonomy" id="388810"/>
    <lineage>
        <taxon>Eukaryota</taxon>
        <taxon>Fungi</taxon>
        <taxon>Fungi incertae sedis</taxon>
        <taxon>Chytridiomycota</taxon>
        <taxon>Chytridiomycota incertae sedis</taxon>
        <taxon>Chytridiomycetes</taxon>
        <taxon>Chytridiomycetes incertae sedis</taxon>
        <taxon>Blyttiomyces</taxon>
    </lineage>
</organism>
<dbReference type="EMBL" id="ML000022">
    <property type="protein sequence ID" value="RKO84508.1"/>
    <property type="molecule type" value="Genomic_DNA"/>
</dbReference>
<feature type="compositionally biased region" description="Basic and acidic residues" evidence="1">
    <location>
        <begin position="362"/>
        <end position="380"/>
    </location>
</feature>
<evidence type="ECO:0000256" key="1">
    <source>
        <dbReference type="SAM" id="MobiDB-lite"/>
    </source>
</evidence>
<proteinExistence type="predicted"/>
<dbReference type="AlphaFoldDB" id="A0A4P9W1B8"/>